<dbReference type="RefSeq" id="WP_159899703.1">
    <property type="nucleotide sequence ID" value="NZ_BAABFX010000033.1"/>
</dbReference>
<name>A0ABP8K0M5_9MICO</name>
<accession>A0ABP8K0M5</accession>
<sequence>MTGRWTWSYEDAAGSAMDAASLGATVFPTQSDAESWFGEVWADLTDAGVAAVTLWRDGEKVYGPMSLAPAP</sequence>
<reference evidence="2" key="1">
    <citation type="journal article" date="2019" name="Int. J. Syst. Evol. Microbiol.">
        <title>The Global Catalogue of Microorganisms (GCM) 10K type strain sequencing project: providing services to taxonomists for standard genome sequencing and annotation.</title>
        <authorList>
            <consortium name="The Broad Institute Genomics Platform"/>
            <consortium name="The Broad Institute Genome Sequencing Center for Infectious Disease"/>
            <person name="Wu L."/>
            <person name="Ma J."/>
        </authorList>
    </citation>
    <scope>NUCLEOTIDE SEQUENCE [LARGE SCALE GENOMIC DNA]</scope>
    <source>
        <strain evidence="2">JCM 17738</strain>
    </source>
</reference>
<organism evidence="1 2">
    <name type="scientific">Ornithinibacter aureus</name>
    <dbReference type="NCBI Taxonomy" id="622664"/>
    <lineage>
        <taxon>Bacteria</taxon>
        <taxon>Bacillati</taxon>
        <taxon>Actinomycetota</taxon>
        <taxon>Actinomycetes</taxon>
        <taxon>Micrococcales</taxon>
        <taxon>Intrasporangiaceae</taxon>
        <taxon>Ornithinibacter</taxon>
    </lineage>
</organism>
<comment type="caution">
    <text evidence="1">The sequence shown here is derived from an EMBL/GenBank/DDBJ whole genome shotgun (WGS) entry which is preliminary data.</text>
</comment>
<protein>
    <submittedName>
        <fullName evidence="1">Uncharacterized protein</fullName>
    </submittedName>
</protein>
<proteinExistence type="predicted"/>
<evidence type="ECO:0000313" key="2">
    <source>
        <dbReference type="Proteomes" id="UP001500390"/>
    </source>
</evidence>
<gene>
    <name evidence="1" type="ORF">GCM10023153_24420</name>
</gene>
<dbReference type="Proteomes" id="UP001500390">
    <property type="component" value="Unassembled WGS sequence"/>
</dbReference>
<evidence type="ECO:0000313" key="1">
    <source>
        <dbReference type="EMBL" id="GAA4398959.1"/>
    </source>
</evidence>
<keyword evidence="2" id="KW-1185">Reference proteome</keyword>
<dbReference type="EMBL" id="BAABFX010000033">
    <property type="protein sequence ID" value="GAA4398959.1"/>
    <property type="molecule type" value="Genomic_DNA"/>
</dbReference>